<sequence length="86" mass="10133">MAHAALNDFVTMLERGIAVNVSRQYIRKHNLPQQFNIHLAPTRKTRDSQWTNRNCENEIPNGVIDSRWIVPYSPLLLKMFDAHIYR</sequence>
<dbReference type="Proteomes" id="UP000499080">
    <property type="component" value="Unassembled WGS sequence"/>
</dbReference>
<gene>
    <name evidence="1" type="ORF">AVEN_93683_1</name>
</gene>
<reference evidence="1 2" key="1">
    <citation type="journal article" date="2019" name="Sci. Rep.">
        <title>Orb-weaving spider Araneus ventricosus genome elucidates the spidroin gene catalogue.</title>
        <authorList>
            <person name="Kono N."/>
            <person name="Nakamura H."/>
            <person name="Ohtoshi R."/>
            <person name="Moran D.A.P."/>
            <person name="Shinohara A."/>
            <person name="Yoshida Y."/>
            <person name="Fujiwara M."/>
            <person name="Mori M."/>
            <person name="Tomita M."/>
            <person name="Arakawa K."/>
        </authorList>
    </citation>
    <scope>NUCLEOTIDE SEQUENCE [LARGE SCALE GENOMIC DNA]</scope>
</reference>
<accession>A0A4Y2UZM6</accession>
<proteinExistence type="predicted"/>
<protein>
    <submittedName>
        <fullName evidence="1">Uncharacterized protein</fullName>
    </submittedName>
</protein>
<evidence type="ECO:0000313" key="2">
    <source>
        <dbReference type="Proteomes" id="UP000499080"/>
    </source>
</evidence>
<name>A0A4Y2UZM6_ARAVE</name>
<dbReference type="AlphaFoldDB" id="A0A4Y2UZM6"/>
<comment type="caution">
    <text evidence="1">The sequence shown here is derived from an EMBL/GenBank/DDBJ whole genome shotgun (WGS) entry which is preliminary data.</text>
</comment>
<organism evidence="1 2">
    <name type="scientific">Araneus ventricosus</name>
    <name type="common">Orbweaver spider</name>
    <name type="synonym">Epeira ventricosa</name>
    <dbReference type="NCBI Taxonomy" id="182803"/>
    <lineage>
        <taxon>Eukaryota</taxon>
        <taxon>Metazoa</taxon>
        <taxon>Ecdysozoa</taxon>
        <taxon>Arthropoda</taxon>
        <taxon>Chelicerata</taxon>
        <taxon>Arachnida</taxon>
        <taxon>Araneae</taxon>
        <taxon>Araneomorphae</taxon>
        <taxon>Entelegynae</taxon>
        <taxon>Araneoidea</taxon>
        <taxon>Araneidae</taxon>
        <taxon>Araneus</taxon>
    </lineage>
</organism>
<evidence type="ECO:0000313" key="1">
    <source>
        <dbReference type="EMBL" id="GBO17878.1"/>
    </source>
</evidence>
<dbReference type="EMBL" id="BGPR01041589">
    <property type="protein sequence ID" value="GBO17878.1"/>
    <property type="molecule type" value="Genomic_DNA"/>
</dbReference>
<keyword evidence="2" id="KW-1185">Reference proteome</keyword>